<accession>A0A1Y2HDI1</accession>
<dbReference type="InterPro" id="IPR001810">
    <property type="entry name" value="F-box_dom"/>
</dbReference>
<dbReference type="AlphaFoldDB" id="A0A1Y2HDI1"/>
<dbReference type="Proteomes" id="UP000193411">
    <property type="component" value="Unassembled WGS sequence"/>
</dbReference>
<comment type="caution">
    <text evidence="2">The sequence shown here is derived from an EMBL/GenBank/DDBJ whole genome shotgun (WGS) entry which is preliminary data.</text>
</comment>
<dbReference type="InterPro" id="IPR036047">
    <property type="entry name" value="F-box-like_dom_sf"/>
</dbReference>
<organism evidence="2 3">
    <name type="scientific">Catenaria anguillulae PL171</name>
    <dbReference type="NCBI Taxonomy" id="765915"/>
    <lineage>
        <taxon>Eukaryota</taxon>
        <taxon>Fungi</taxon>
        <taxon>Fungi incertae sedis</taxon>
        <taxon>Blastocladiomycota</taxon>
        <taxon>Blastocladiomycetes</taxon>
        <taxon>Blastocladiales</taxon>
        <taxon>Catenariaceae</taxon>
        <taxon>Catenaria</taxon>
    </lineage>
</organism>
<feature type="domain" description="F-box" evidence="1">
    <location>
        <begin position="13"/>
        <end position="62"/>
    </location>
</feature>
<name>A0A1Y2HDI1_9FUNG</name>
<evidence type="ECO:0000259" key="1">
    <source>
        <dbReference type="PROSITE" id="PS50181"/>
    </source>
</evidence>
<gene>
    <name evidence="2" type="ORF">BCR44DRAFT_1443020</name>
</gene>
<proteinExistence type="predicted"/>
<evidence type="ECO:0000313" key="2">
    <source>
        <dbReference type="EMBL" id="ORZ31122.1"/>
    </source>
</evidence>
<dbReference type="SUPFAM" id="SSF81383">
    <property type="entry name" value="F-box domain"/>
    <property type="match status" value="1"/>
</dbReference>
<dbReference type="EMBL" id="MCFL01000066">
    <property type="protein sequence ID" value="ORZ31122.1"/>
    <property type="molecule type" value="Genomic_DNA"/>
</dbReference>
<evidence type="ECO:0000313" key="3">
    <source>
        <dbReference type="Proteomes" id="UP000193411"/>
    </source>
</evidence>
<reference evidence="2 3" key="1">
    <citation type="submission" date="2016-07" db="EMBL/GenBank/DDBJ databases">
        <title>Pervasive Adenine N6-methylation of Active Genes in Fungi.</title>
        <authorList>
            <consortium name="DOE Joint Genome Institute"/>
            <person name="Mondo S.J."/>
            <person name="Dannebaum R.O."/>
            <person name="Kuo R.C."/>
            <person name="Labutti K."/>
            <person name="Haridas S."/>
            <person name="Kuo A."/>
            <person name="Salamov A."/>
            <person name="Ahrendt S.R."/>
            <person name="Lipzen A."/>
            <person name="Sullivan W."/>
            <person name="Andreopoulos W.B."/>
            <person name="Clum A."/>
            <person name="Lindquist E."/>
            <person name="Daum C."/>
            <person name="Ramamoorthy G.K."/>
            <person name="Gryganskyi A."/>
            <person name="Culley D."/>
            <person name="Magnuson J.K."/>
            <person name="James T.Y."/>
            <person name="O'Malley M.A."/>
            <person name="Stajich J.E."/>
            <person name="Spatafora J.W."/>
            <person name="Visel A."/>
            <person name="Grigoriev I.V."/>
        </authorList>
    </citation>
    <scope>NUCLEOTIDE SEQUENCE [LARGE SCALE GENOMIC DNA]</scope>
    <source>
        <strain evidence="2 3">PL171</strain>
    </source>
</reference>
<protein>
    <recommendedName>
        <fullName evidence="1">F-box domain-containing protein</fullName>
    </recommendedName>
</protein>
<dbReference type="PROSITE" id="PS50181">
    <property type="entry name" value="FBOX"/>
    <property type="match status" value="1"/>
</dbReference>
<keyword evidence="3" id="KW-1185">Reference proteome</keyword>
<sequence length="537" mass="57003">MEPSRTSRSNMATLNLIDLADDILIAILSYLPPAALTNLERASRTWLSALRSPGFDPIWHAALAHAFPITYSSSAVASLPRLPAAAGVSHRAFLRHALDSALLLQWDLSSLELSTNDLAHPILTLTCPRALRSLVSTDQRLLLIHGTHLDPITAPAASIPYHLFDPLRAPRGFAKQVSHVVAHAAPGLIVYQLKGAHCVHIHWCTAGGAAEGGRPEPFVCWPRGAQVGVNGKGGGESVAYLPRRNAVVLGPRPGEVIVYDMGYVEGPPEVCKEEVVGVTRVEGGWVVVVEKRRLWVMQVGKPQSQALAQPQAPGQDQESSNKWTKPVLAYGDLLVLTSRDPSVSSPLVHVHVWSPVHCPKPRLIATNVLYAWPFADPSPSLRNKLALDVVVMDAHGHVHVKSVDGKQLQTGVGLPVSLNATRAPPILSLITPAAAVDEGFVDDTTAAAPGLLLAGGSGSMPGLTVGGKPGHIVLHVERSACGSVAAIVVPPMLDPACQEQQSPAVGIGFGGKARARRSSDLVSPPPYAMGGFQHHWE</sequence>
<dbReference type="Pfam" id="PF00646">
    <property type="entry name" value="F-box"/>
    <property type="match status" value="1"/>
</dbReference>